<evidence type="ECO:0000256" key="2">
    <source>
        <dbReference type="ARBA" id="ARBA00022475"/>
    </source>
</evidence>
<keyword evidence="2 10" id="KW-1003">Cell membrane</keyword>
<reference evidence="11 12" key="1">
    <citation type="submission" date="2023-06" db="EMBL/GenBank/DDBJ databases">
        <title>Sporosarcina sp. nov., isolated from Korean traditional fermented seafood 'Jeotgal'.</title>
        <authorList>
            <person name="Yang A.-I."/>
            <person name="Shin N.-R."/>
        </authorList>
    </citation>
    <scope>NUCLEOTIDE SEQUENCE [LARGE SCALE GENOMIC DNA]</scope>
    <source>
        <strain evidence="11 12">KCTC3840</strain>
    </source>
</reference>
<feature type="binding site" evidence="10">
    <location>
        <position position="76"/>
    </location>
    <ligand>
        <name>Na(+)</name>
        <dbReference type="ChEBI" id="CHEBI:29101"/>
        <note>structural</note>
    </ligand>
</feature>
<dbReference type="Proteomes" id="UP001280629">
    <property type="component" value="Unassembled WGS sequence"/>
</dbReference>
<evidence type="ECO:0000256" key="4">
    <source>
        <dbReference type="ARBA" id="ARBA00022989"/>
    </source>
</evidence>
<keyword evidence="3 10" id="KW-0812">Transmembrane</keyword>
<comment type="similarity">
    <text evidence="7 10">Belongs to the fluoride channel Fluc/FEX (TC 1.A.43) family.</text>
</comment>
<comment type="subcellular location">
    <subcellularLocation>
        <location evidence="1 10">Cell membrane</location>
        <topology evidence="1 10">Multi-pass membrane protein</topology>
    </subcellularLocation>
</comment>
<dbReference type="PANTHER" id="PTHR28259:SF1">
    <property type="entry name" value="FLUORIDE EXPORT PROTEIN 1-RELATED"/>
    <property type="match status" value="1"/>
</dbReference>
<evidence type="ECO:0000256" key="6">
    <source>
        <dbReference type="ARBA" id="ARBA00023303"/>
    </source>
</evidence>
<keyword evidence="6 10" id="KW-0407">Ion channel</keyword>
<evidence type="ECO:0000313" key="12">
    <source>
        <dbReference type="Proteomes" id="UP001280629"/>
    </source>
</evidence>
<keyword evidence="10" id="KW-0915">Sodium</keyword>
<evidence type="ECO:0000256" key="8">
    <source>
        <dbReference type="ARBA" id="ARBA00035585"/>
    </source>
</evidence>
<keyword evidence="10" id="KW-0406">Ion transport</keyword>
<evidence type="ECO:0000256" key="9">
    <source>
        <dbReference type="ARBA" id="ARBA00049940"/>
    </source>
</evidence>
<keyword evidence="10" id="KW-0813">Transport</keyword>
<comment type="caution">
    <text evidence="11">The sequence shown here is derived from an EMBL/GenBank/DDBJ whole genome shotgun (WGS) entry which is preliminary data.</text>
</comment>
<evidence type="ECO:0000256" key="5">
    <source>
        <dbReference type="ARBA" id="ARBA00023136"/>
    </source>
</evidence>
<protein>
    <recommendedName>
        <fullName evidence="10">Fluoride-specific ion channel FluC</fullName>
    </recommendedName>
</protein>
<comment type="function">
    <text evidence="9 10">Fluoride-specific ion channel. Important for reducing fluoride concentration in the cell, thus reducing its toxicity.</text>
</comment>
<gene>
    <name evidence="10" type="primary">fluC</name>
    <name evidence="10" type="synonym">crcB</name>
    <name evidence="11" type="ORF">QT716_09145</name>
</gene>
<evidence type="ECO:0000256" key="10">
    <source>
        <dbReference type="HAMAP-Rule" id="MF_00454"/>
    </source>
</evidence>
<evidence type="ECO:0000256" key="3">
    <source>
        <dbReference type="ARBA" id="ARBA00022692"/>
    </source>
</evidence>
<proteinExistence type="inferred from homology"/>
<comment type="activity regulation">
    <text evidence="10">Na(+) is not transported, but it plays an essential structural role and its presence is essential for fluoride channel function.</text>
</comment>
<keyword evidence="10" id="KW-0479">Metal-binding</keyword>
<evidence type="ECO:0000256" key="1">
    <source>
        <dbReference type="ARBA" id="ARBA00004651"/>
    </source>
</evidence>
<accession>A0ABU4G3H0</accession>
<feature type="binding site" evidence="10">
    <location>
        <position position="73"/>
    </location>
    <ligand>
        <name>Na(+)</name>
        <dbReference type="ChEBI" id="CHEBI:29101"/>
        <note>structural</note>
    </ligand>
</feature>
<keyword evidence="4 10" id="KW-1133">Transmembrane helix</keyword>
<comment type="catalytic activity">
    <reaction evidence="8">
        <text>fluoride(in) = fluoride(out)</text>
        <dbReference type="Rhea" id="RHEA:76159"/>
        <dbReference type="ChEBI" id="CHEBI:17051"/>
    </reaction>
    <physiologicalReaction direction="left-to-right" evidence="8">
        <dbReference type="Rhea" id="RHEA:76160"/>
    </physiologicalReaction>
</comment>
<evidence type="ECO:0000313" key="11">
    <source>
        <dbReference type="EMBL" id="MDW0110197.1"/>
    </source>
</evidence>
<dbReference type="EMBL" id="JAUBDH010000005">
    <property type="protein sequence ID" value="MDW0110197.1"/>
    <property type="molecule type" value="Genomic_DNA"/>
</dbReference>
<dbReference type="RefSeq" id="WP_317935751.1">
    <property type="nucleotide sequence ID" value="NZ_JAUBDH010000005.1"/>
</dbReference>
<dbReference type="InterPro" id="IPR003691">
    <property type="entry name" value="FluC"/>
</dbReference>
<feature type="transmembrane region" description="Helical" evidence="10">
    <location>
        <begin position="31"/>
        <end position="50"/>
    </location>
</feature>
<evidence type="ECO:0000256" key="7">
    <source>
        <dbReference type="ARBA" id="ARBA00035120"/>
    </source>
</evidence>
<sequence>MKTILAVGAAGAVGAVVRTLIGFVLPATNGFPTGTFIVNISGTFILCFLVERTLHLTLVNKTAYDAITVGFLGAFTTFSAFSYETFTLFESNLAMAIVYVLSSIVLGLFAGAFGFRLGGRGRTE</sequence>
<keyword evidence="12" id="KW-1185">Reference proteome</keyword>
<dbReference type="HAMAP" id="MF_00454">
    <property type="entry name" value="FluC"/>
    <property type="match status" value="1"/>
</dbReference>
<feature type="transmembrane region" description="Helical" evidence="10">
    <location>
        <begin position="62"/>
        <end position="81"/>
    </location>
</feature>
<feature type="transmembrane region" description="Helical" evidence="10">
    <location>
        <begin position="93"/>
        <end position="115"/>
    </location>
</feature>
<dbReference type="PANTHER" id="PTHR28259">
    <property type="entry name" value="FLUORIDE EXPORT PROTEIN 1-RELATED"/>
    <property type="match status" value="1"/>
</dbReference>
<dbReference type="Pfam" id="PF02537">
    <property type="entry name" value="CRCB"/>
    <property type="match status" value="1"/>
</dbReference>
<organism evidence="11 12">
    <name type="scientific">Sporosarcina aquimarina</name>
    <dbReference type="NCBI Taxonomy" id="114975"/>
    <lineage>
        <taxon>Bacteria</taxon>
        <taxon>Bacillati</taxon>
        <taxon>Bacillota</taxon>
        <taxon>Bacilli</taxon>
        <taxon>Bacillales</taxon>
        <taxon>Caryophanaceae</taxon>
        <taxon>Sporosarcina</taxon>
    </lineage>
</organism>
<name>A0ABU4G3H0_9BACL</name>
<keyword evidence="5 10" id="KW-0472">Membrane</keyword>